<keyword evidence="4" id="KW-0418">Kinase</keyword>
<evidence type="ECO:0000256" key="1">
    <source>
        <dbReference type="ARBA" id="ARBA00022527"/>
    </source>
</evidence>
<dbReference type="InterPro" id="IPR050205">
    <property type="entry name" value="CDPK_Ser/Thr_kinases"/>
</dbReference>
<keyword evidence="9" id="KW-1185">Reference proteome</keyword>
<feature type="region of interest" description="Disordered" evidence="6">
    <location>
        <begin position="425"/>
        <end position="468"/>
    </location>
</feature>
<evidence type="ECO:0000256" key="3">
    <source>
        <dbReference type="ARBA" id="ARBA00022741"/>
    </source>
</evidence>
<evidence type="ECO:0000256" key="6">
    <source>
        <dbReference type="SAM" id="MobiDB-lite"/>
    </source>
</evidence>
<dbReference type="AlphaFoldDB" id="A0A0G4EE21"/>
<dbReference type="PROSITE" id="PS50011">
    <property type="entry name" value="PROTEIN_KINASE_DOM"/>
    <property type="match status" value="1"/>
</dbReference>
<feature type="compositionally biased region" description="Basic and acidic residues" evidence="6">
    <location>
        <begin position="506"/>
        <end position="525"/>
    </location>
</feature>
<gene>
    <name evidence="8" type="ORF">Vbra_20339</name>
</gene>
<dbReference type="InParanoid" id="A0A0G4EE21"/>
<evidence type="ECO:0000256" key="5">
    <source>
        <dbReference type="ARBA" id="ARBA00022840"/>
    </source>
</evidence>
<dbReference type="Pfam" id="PF00069">
    <property type="entry name" value="Pkinase"/>
    <property type="match status" value="2"/>
</dbReference>
<dbReference type="GO" id="GO:0005524">
    <property type="term" value="F:ATP binding"/>
    <property type="evidence" value="ECO:0007669"/>
    <property type="project" value="UniProtKB-KW"/>
</dbReference>
<keyword evidence="3" id="KW-0547">Nucleotide-binding</keyword>
<evidence type="ECO:0000256" key="2">
    <source>
        <dbReference type="ARBA" id="ARBA00022679"/>
    </source>
</evidence>
<dbReference type="Proteomes" id="UP000041254">
    <property type="component" value="Unassembled WGS sequence"/>
</dbReference>
<dbReference type="VEuPathDB" id="CryptoDB:Vbra_20339"/>
<evidence type="ECO:0000256" key="4">
    <source>
        <dbReference type="ARBA" id="ARBA00022777"/>
    </source>
</evidence>
<evidence type="ECO:0000259" key="7">
    <source>
        <dbReference type="PROSITE" id="PS50011"/>
    </source>
</evidence>
<feature type="region of interest" description="Disordered" evidence="6">
    <location>
        <begin position="1"/>
        <end position="22"/>
    </location>
</feature>
<keyword evidence="2" id="KW-0808">Transferase</keyword>
<accession>A0A0G4EE21</accession>
<dbReference type="OrthoDB" id="248923at2759"/>
<proteinExistence type="predicted"/>
<dbReference type="PhylomeDB" id="A0A0G4EE21"/>
<evidence type="ECO:0000313" key="9">
    <source>
        <dbReference type="Proteomes" id="UP000041254"/>
    </source>
</evidence>
<dbReference type="Gene3D" id="3.30.200.20">
    <property type="entry name" value="Phosphorylase Kinase, domain 1"/>
    <property type="match status" value="1"/>
</dbReference>
<evidence type="ECO:0000313" key="8">
    <source>
        <dbReference type="EMBL" id="CEL93994.1"/>
    </source>
</evidence>
<keyword evidence="1" id="KW-0723">Serine/threonine-protein kinase</keyword>
<dbReference type="GO" id="GO:0004674">
    <property type="term" value="F:protein serine/threonine kinase activity"/>
    <property type="evidence" value="ECO:0007669"/>
    <property type="project" value="UniProtKB-KW"/>
</dbReference>
<feature type="region of interest" description="Disordered" evidence="6">
    <location>
        <begin position="497"/>
        <end position="544"/>
    </location>
</feature>
<reference evidence="8 9" key="1">
    <citation type="submission" date="2014-11" db="EMBL/GenBank/DDBJ databases">
        <authorList>
            <person name="Zhu J."/>
            <person name="Qi W."/>
            <person name="Song R."/>
        </authorList>
    </citation>
    <scope>NUCLEOTIDE SEQUENCE [LARGE SCALE GENOMIC DNA]</scope>
</reference>
<organism evidence="8 9">
    <name type="scientific">Vitrella brassicaformis (strain CCMP3155)</name>
    <dbReference type="NCBI Taxonomy" id="1169540"/>
    <lineage>
        <taxon>Eukaryota</taxon>
        <taxon>Sar</taxon>
        <taxon>Alveolata</taxon>
        <taxon>Colpodellida</taxon>
        <taxon>Vitrellaceae</taxon>
        <taxon>Vitrella</taxon>
    </lineage>
</organism>
<dbReference type="Gene3D" id="1.10.510.10">
    <property type="entry name" value="Transferase(Phosphotransferase) domain 1"/>
    <property type="match status" value="1"/>
</dbReference>
<dbReference type="STRING" id="1169540.A0A0G4EE21"/>
<sequence>MSAPAAAMSQLCPKQPRPSGDDDQCPFEFPRFSCFSPEFCDYFGTNGDDFDLDDGWECRGEIAKGSYGRVFHYIHKTTGDEIAVKRSRTDDPSNAAVTEAKILMELDHPYVLKMHGFYYDRKAQEWVMLSEYLSGGTFEEVMAPPPTPDCDKPTALPNEGKIARRAYKVLKHVELIDFGLSFDFACGRSPTDNPGSRAYAAPQLFARDGRYSYGTKCDIWSFGVTLYESFAGCGCHPWPCDKGQQELCREQIQHGHFSFSKGWFEGKVWNGVSDELKDLICRCLTVQENNRPTATQAMDHPWFLRHVFGEPSPATGWRLPRLGGHLTGQANIRMFGSQDAAQYLTPSVADDAEKRYREAYPDDECMISLQDLRVLYASVGVRSYWVELLLVDLFIELDWCNSGEVVFYEIHGMLKAAAAAAAAAASHHHHHHHELRVSPMVLEGSDEDTPTDPIRNDESFRTNEAQGGDQHDHLTFALAPDPSPAPSTAPLATPAIIRIDRKRKHPEPPTHTDHTPCDETEKELPILRTRSTRIKHTTPHTRGA</sequence>
<feature type="domain" description="Protein kinase" evidence="7">
    <location>
        <begin position="56"/>
        <end position="303"/>
    </location>
</feature>
<protein>
    <recommendedName>
        <fullName evidence="7">Protein kinase domain-containing protein</fullName>
    </recommendedName>
</protein>
<dbReference type="SUPFAM" id="SSF56112">
    <property type="entry name" value="Protein kinase-like (PK-like)"/>
    <property type="match status" value="1"/>
</dbReference>
<name>A0A0G4EE21_VITBC</name>
<dbReference type="InterPro" id="IPR011009">
    <property type="entry name" value="Kinase-like_dom_sf"/>
</dbReference>
<dbReference type="EMBL" id="CDMY01000201">
    <property type="protein sequence ID" value="CEL93994.1"/>
    <property type="molecule type" value="Genomic_DNA"/>
</dbReference>
<dbReference type="PANTHER" id="PTHR24349">
    <property type="entry name" value="SERINE/THREONINE-PROTEIN KINASE"/>
    <property type="match status" value="1"/>
</dbReference>
<dbReference type="InterPro" id="IPR000719">
    <property type="entry name" value="Prot_kinase_dom"/>
</dbReference>
<keyword evidence="5" id="KW-0067">ATP-binding</keyword>
<feature type="compositionally biased region" description="Basic residues" evidence="6">
    <location>
        <begin position="530"/>
        <end position="544"/>
    </location>
</feature>